<evidence type="ECO:0000313" key="2">
    <source>
        <dbReference type="EMBL" id="KAF2404459.1"/>
    </source>
</evidence>
<dbReference type="Proteomes" id="UP000799640">
    <property type="component" value="Unassembled WGS sequence"/>
</dbReference>
<sequence length="240" mass="26899">MLPSNPPPPPSQPPSDRPPESQSRSDGRPRCGRCNRWFYLGPGQPTNPAEKEPYVQRAWDGYWMSRCEQCREYNIGRKRKRKGARLKENSRKESPPKENSPPKETSRRKRNSRPKEDLRPEENNGNEPVQEVKRRKTVKMPAGEVTSTPEVVATGEVGMGPLVTETSSSGWYYPGKLRPETLPAGTSLPYITGTWTLPASTFAADAPWTETFGATEPDARTPDADTLNGRHSSAIRWTPL</sequence>
<feature type="compositionally biased region" description="Pro residues" evidence="1">
    <location>
        <begin position="1"/>
        <end position="16"/>
    </location>
</feature>
<feature type="region of interest" description="Disordered" evidence="1">
    <location>
        <begin position="1"/>
        <end position="32"/>
    </location>
</feature>
<name>A0A6G1I8R7_9PEZI</name>
<proteinExistence type="predicted"/>
<feature type="region of interest" description="Disordered" evidence="1">
    <location>
        <begin position="73"/>
        <end position="144"/>
    </location>
</feature>
<evidence type="ECO:0000256" key="1">
    <source>
        <dbReference type="SAM" id="MobiDB-lite"/>
    </source>
</evidence>
<keyword evidence="3" id="KW-1185">Reference proteome</keyword>
<evidence type="ECO:0000313" key="3">
    <source>
        <dbReference type="Proteomes" id="UP000799640"/>
    </source>
</evidence>
<dbReference type="EMBL" id="ML996688">
    <property type="protein sequence ID" value="KAF2404459.1"/>
    <property type="molecule type" value="Genomic_DNA"/>
</dbReference>
<feature type="region of interest" description="Disordered" evidence="1">
    <location>
        <begin position="212"/>
        <end position="240"/>
    </location>
</feature>
<reference evidence="2" key="1">
    <citation type="journal article" date="2020" name="Stud. Mycol.">
        <title>101 Dothideomycetes genomes: a test case for predicting lifestyles and emergence of pathogens.</title>
        <authorList>
            <person name="Haridas S."/>
            <person name="Albert R."/>
            <person name="Binder M."/>
            <person name="Bloem J."/>
            <person name="Labutti K."/>
            <person name="Salamov A."/>
            <person name="Andreopoulos B."/>
            <person name="Baker S."/>
            <person name="Barry K."/>
            <person name="Bills G."/>
            <person name="Bluhm B."/>
            <person name="Cannon C."/>
            <person name="Castanera R."/>
            <person name="Culley D."/>
            <person name="Daum C."/>
            <person name="Ezra D."/>
            <person name="Gonzalez J."/>
            <person name="Henrissat B."/>
            <person name="Kuo A."/>
            <person name="Liang C."/>
            <person name="Lipzen A."/>
            <person name="Lutzoni F."/>
            <person name="Magnuson J."/>
            <person name="Mondo S."/>
            <person name="Nolan M."/>
            <person name="Ohm R."/>
            <person name="Pangilinan J."/>
            <person name="Park H.-J."/>
            <person name="Ramirez L."/>
            <person name="Alfaro M."/>
            <person name="Sun H."/>
            <person name="Tritt A."/>
            <person name="Yoshinaga Y."/>
            <person name="Zwiers L.-H."/>
            <person name="Turgeon B."/>
            <person name="Goodwin S."/>
            <person name="Spatafora J."/>
            <person name="Crous P."/>
            <person name="Grigoriev I."/>
        </authorList>
    </citation>
    <scope>NUCLEOTIDE SEQUENCE</scope>
    <source>
        <strain evidence="2">CBS 262.69</strain>
    </source>
</reference>
<protein>
    <submittedName>
        <fullName evidence="2">Uncharacterized protein</fullName>
    </submittedName>
</protein>
<feature type="compositionally biased region" description="Basic and acidic residues" evidence="1">
    <location>
        <begin position="113"/>
        <end position="122"/>
    </location>
</feature>
<organism evidence="2 3">
    <name type="scientific">Trichodelitschia bisporula</name>
    <dbReference type="NCBI Taxonomy" id="703511"/>
    <lineage>
        <taxon>Eukaryota</taxon>
        <taxon>Fungi</taxon>
        <taxon>Dikarya</taxon>
        <taxon>Ascomycota</taxon>
        <taxon>Pezizomycotina</taxon>
        <taxon>Dothideomycetes</taxon>
        <taxon>Dothideomycetes incertae sedis</taxon>
        <taxon>Phaeotrichales</taxon>
        <taxon>Phaeotrichaceae</taxon>
        <taxon>Trichodelitschia</taxon>
    </lineage>
</organism>
<gene>
    <name evidence="2" type="ORF">EJ06DRAFT_553331</name>
</gene>
<dbReference type="AlphaFoldDB" id="A0A6G1I8R7"/>
<feature type="compositionally biased region" description="Basic and acidic residues" evidence="1">
    <location>
        <begin position="85"/>
        <end position="105"/>
    </location>
</feature>
<feature type="compositionally biased region" description="Basic and acidic residues" evidence="1">
    <location>
        <begin position="17"/>
        <end position="29"/>
    </location>
</feature>
<accession>A0A6G1I8R7</accession>